<reference evidence="2 3" key="1">
    <citation type="submission" date="2019-11" db="EMBL/GenBank/DDBJ databases">
        <title>Draft Genome Sequences of Six Type Strains of the Genus Massilia.</title>
        <authorList>
            <person name="Miess H."/>
            <person name="Frediansyah A."/>
            <person name="Goeker M."/>
            <person name="Gross H."/>
        </authorList>
    </citation>
    <scope>NUCLEOTIDE SEQUENCE [LARGE SCALE GENOMIC DNA]</scope>
    <source>
        <strain evidence="2 3">DSM 17513</strain>
    </source>
</reference>
<organism evidence="2 3">
    <name type="scientific">Pseudoduganella dura</name>
    <dbReference type="NCBI Taxonomy" id="321982"/>
    <lineage>
        <taxon>Bacteria</taxon>
        <taxon>Pseudomonadati</taxon>
        <taxon>Pseudomonadota</taxon>
        <taxon>Betaproteobacteria</taxon>
        <taxon>Burkholderiales</taxon>
        <taxon>Oxalobacteraceae</taxon>
        <taxon>Telluria group</taxon>
        <taxon>Pseudoduganella</taxon>
    </lineage>
</organism>
<dbReference type="RefSeq" id="WP_155708509.1">
    <property type="nucleotide sequence ID" value="NZ_BMWU01000028.1"/>
</dbReference>
<feature type="transmembrane region" description="Helical" evidence="1">
    <location>
        <begin position="70"/>
        <end position="92"/>
    </location>
</feature>
<protein>
    <submittedName>
        <fullName evidence="2">Uncharacterized protein</fullName>
    </submittedName>
</protein>
<keyword evidence="1" id="KW-0472">Membrane</keyword>
<feature type="transmembrane region" description="Helical" evidence="1">
    <location>
        <begin position="40"/>
        <end position="58"/>
    </location>
</feature>
<dbReference type="OrthoDB" id="5955115at2"/>
<name>A0A6I3XHD4_9BURK</name>
<evidence type="ECO:0000313" key="2">
    <source>
        <dbReference type="EMBL" id="MUI12582.1"/>
    </source>
</evidence>
<dbReference type="Proteomes" id="UP000431684">
    <property type="component" value="Unassembled WGS sequence"/>
</dbReference>
<keyword evidence="3" id="KW-1185">Reference proteome</keyword>
<keyword evidence="1" id="KW-1133">Transmembrane helix</keyword>
<comment type="caution">
    <text evidence="2">The sequence shown here is derived from an EMBL/GenBank/DDBJ whole genome shotgun (WGS) entry which is preliminary data.</text>
</comment>
<gene>
    <name evidence="2" type="ORF">GJV26_08880</name>
</gene>
<dbReference type="AlphaFoldDB" id="A0A6I3XHD4"/>
<evidence type="ECO:0000313" key="3">
    <source>
        <dbReference type="Proteomes" id="UP000431684"/>
    </source>
</evidence>
<feature type="transmembrane region" description="Helical" evidence="1">
    <location>
        <begin position="6"/>
        <end position="28"/>
    </location>
</feature>
<accession>A0A6I3XHD4</accession>
<sequence length="97" mass="10551">MRLLQLILIVAVFLAVLCGPVVLVARNLYRRGYPLAPRRLRVIVPLQLIVALGTIVLADELAEHHLPLMIVVVTAAVSALGALTLWAIGALFPQRLL</sequence>
<keyword evidence="1" id="KW-0812">Transmembrane</keyword>
<dbReference type="EMBL" id="WNWM01000002">
    <property type="protein sequence ID" value="MUI12582.1"/>
    <property type="molecule type" value="Genomic_DNA"/>
</dbReference>
<proteinExistence type="predicted"/>
<evidence type="ECO:0000256" key="1">
    <source>
        <dbReference type="SAM" id="Phobius"/>
    </source>
</evidence>